<name>A0A4Y2XBA7_ARAVE</name>
<dbReference type="PANTHER" id="PTHR10642:SF26">
    <property type="entry name" value="RIBONUCLEASE H1"/>
    <property type="match status" value="1"/>
</dbReference>
<dbReference type="AlphaFoldDB" id="A0A4Y2XBA7"/>
<dbReference type="PROSITE" id="PS50879">
    <property type="entry name" value="RNASE_H_1"/>
    <property type="match status" value="1"/>
</dbReference>
<dbReference type="InterPro" id="IPR002156">
    <property type="entry name" value="RNaseH_domain"/>
</dbReference>
<dbReference type="Proteomes" id="UP000499080">
    <property type="component" value="Unassembled WGS sequence"/>
</dbReference>
<protein>
    <recommendedName>
        <fullName evidence="3">ribonuclease H</fullName>
        <ecNumber evidence="3">3.1.26.4</ecNumber>
    </recommendedName>
</protein>
<evidence type="ECO:0000256" key="6">
    <source>
        <dbReference type="ARBA" id="ARBA00022759"/>
    </source>
</evidence>
<reference evidence="9 10" key="1">
    <citation type="journal article" date="2019" name="Sci. Rep.">
        <title>Orb-weaving spider Araneus ventricosus genome elucidates the spidroin gene catalogue.</title>
        <authorList>
            <person name="Kono N."/>
            <person name="Nakamura H."/>
            <person name="Ohtoshi R."/>
            <person name="Moran D.A.P."/>
            <person name="Shinohara A."/>
            <person name="Yoshida Y."/>
            <person name="Fujiwara M."/>
            <person name="Mori M."/>
            <person name="Tomita M."/>
            <person name="Arakawa K."/>
        </authorList>
    </citation>
    <scope>NUCLEOTIDE SEQUENCE [LARGE SCALE GENOMIC DNA]</scope>
</reference>
<keyword evidence="5" id="KW-0479">Metal-binding</keyword>
<dbReference type="OrthoDB" id="6515318at2759"/>
<evidence type="ECO:0000313" key="9">
    <source>
        <dbReference type="EMBL" id="GBO46498.1"/>
    </source>
</evidence>
<comment type="caution">
    <text evidence="9">The sequence shown here is derived from an EMBL/GenBank/DDBJ whole genome shotgun (WGS) entry which is preliminary data.</text>
</comment>
<dbReference type="GO" id="GO:0003676">
    <property type="term" value="F:nucleic acid binding"/>
    <property type="evidence" value="ECO:0007669"/>
    <property type="project" value="InterPro"/>
</dbReference>
<dbReference type="EMBL" id="BGPR01074232">
    <property type="protein sequence ID" value="GBO46498.1"/>
    <property type="molecule type" value="Genomic_DNA"/>
</dbReference>
<evidence type="ECO:0000256" key="3">
    <source>
        <dbReference type="ARBA" id="ARBA00012180"/>
    </source>
</evidence>
<dbReference type="InterPro" id="IPR050092">
    <property type="entry name" value="RNase_H"/>
</dbReference>
<dbReference type="SUPFAM" id="SSF53098">
    <property type="entry name" value="Ribonuclease H-like"/>
    <property type="match status" value="1"/>
</dbReference>
<feature type="domain" description="RNase H type-1" evidence="8">
    <location>
        <begin position="1"/>
        <end position="129"/>
    </location>
</feature>
<dbReference type="GO" id="GO:0004523">
    <property type="term" value="F:RNA-DNA hybrid ribonuclease activity"/>
    <property type="evidence" value="ECO:0007669"/>
    <property type="project" value="UniProtKB-EC"/>
</dbReference>
<comment type="catalytic activity">
    <reaction evidence="1">
        <text>Endonucleolytic cleavage to 5'-phosphomonoester.</text>
        <dbReference type="EC" id="3.1.26.4"/>
    </reaction>
</comment>
<gene>
    <name evidence="9" type="ORF">AVEN_256980_1</name>
</gene>
<dbReference type="Pfam" id="PF00075">
    <property type="entry name" value="RNase_H"/>
    <property type="match status" value="1"/>
</dbReference>
<keyword evidence="7" id="KW-0378">Hydrolase</keyword>
<dbReference type="Gene3D" id="3.30.420.10">
    <property type="entry name" value="Ribonuclease H-like superfamily/Ribonuclease H"/>
    <property type="match status" value="1"/>
</dbReference>
<evidence type="ECO:0000256" key="7">
    <source>
        <dbReference type="ARBA" id="ARBA00022801"/>
    </source>
</evidence>
<dbReference type="GO" id="GO:0046872">
    <property type="term" value="F:metal ion binding"/>
    <property type="evidence" value="ECO:0007669"/>
    <property type="project" value="UniProtKB-KW"/>
</dbReference>
<evidence type="ECO:0000259" key="8">
    <source>
        <dbReference type="PROSITE" id="PS50879"/>
    </source>
</evidence>
<dbReference type="InterPro" id="IPR036397">
    <property type="entry name" value="RNaseH_sf"/>
</dbReference>
<dbReference type="GO" id="GO:0043137">
    <property type="term" value="P:DNA replication, removal of RNA primer"/>
    <property type="evidence" value="ECO:0007669"/>
    <property type="project" value="TreeGrafter"/>
</dbReference>
<evidence type="ECO:0000256" key="2">
    <source>
        <dbReference type="ARBA" id="ARBA00005300"/>
    </source>
</evidence>
<keyword evidence="6" id="KW-0255">Endonuclease</keyword>
<evidence type="ECO:0000256" key="1">
    <source>
        <dbReference type="ARBA" id="ARBA00000077"/>
    </source>
</evidence>
<sequence>MTEDRHIFTEGSKIGNRVGAAFIHHANKQEITKSQYRLADHNTVYMAEVFAIHKAIDYILDHELYDVKIVSDSRSALMTVESLSDNREFIWEIKKRLKDREDIKLMWVRAHKGEMGNERADLLAKEASDRDLIDVQFTYSKVQIRNKVKPRYNEPSTDRLRSSF</sequence>
<evidence type="ECO:0000313" key="10">
    <source>
        <dbReference type="Proteomes" id="UP000499080"/>
    </source>
</evidence>
<dbReference type="EC" id="3.1.26.4" evidence="3"/>
<dbReference type="InterPro" id="IPR012337">
    <property type="entry name" value="RNaseH-like_sf"/>
</dbReference>
<evidence type="ECO:0000256" key="5">
    <source>
        <dbReference type="ARBA" id="ARBA00022723"/>
    </source>
</evidence>
<proteinExistence type="inferred from homology"/>
<dbReference type="CDD" id="cd09276">
    <property type="entry name" value="Rnase_HI_RT_non_LTR"/>
    <property type="match status" value="1"/>
</dbReference>
<evidence type="ECO:0000256" key="4">
    <source>
        <dbReference type="ARBA" id="ARBA00022722"/>
    </source>
</evidence>
<keyword evidence="10" id="KW-1185">Reference proteome</keyword>
<keyword evidence="4" id="KW-0540">Nuclease</keyword>
<comment type="similarity">
    <text evidence="2">Belongs to the RNase H family.</text>
</comment>
<accession>A0A4Y2XBA7</accession>
<organism evidence="9 10">
    <name type="scientific">Araneus ventricosus</name>
    <name type="common">Orbweaver spider</name>
    <name type="synonym">Epeira ventricosa</name>
    <dbReference type="NCBI Taxonomy" id="182803"/>
    <lineage>
        <taxon>Eukaryota</taxon>
        <taxon>Metazoa</taxon>
        <taxon>Ecdysozoa</taxon>
        <taxon>Arthropoda</taxon>
        <taxon>Chelicerata</taxon>
        <taxon>Arachnida</taxon>
        <taxon>Araneae</taxon>
        <taxon>Araneomorphae</taxon>
        <taxon>Entelegynae</taxon>
        <taxon>Araneoidea</taxon>
        <taxon>Araneidae</taxon>
        <taxon>Araneus</taxon>
    </lineage>
</organism>
<dbReference type="PANTHER" id="PTHR10642">
    <property type="entry name" value="RIBONUCLEASE H1"/>
    <property type="match status" value="1"/>
</dbReference>